<proteinExistence type="predicted"/>
<dbReference type="Proteomes" id="UP000006038">
    <property type="component" value="Chromosome 1"/>
</dbReference>
<sequence>MNRKRSRTVTSWRSASAQYRAIVFCRGVRMGCRCEKYSDSCILESISTASWNTIIVTTAHCIRHGESSHFYTSTTRDRGSPAAEAAAMAPAAHLAVVVLDDEMVPLPADRDCDVNEMRRLYIKSNSPTILAKANAVTEENEKIQDKLLLETDKTPNAHFSPLFAKKSELFYVVKSWELHSKTAEKPSQIIYQRHYLEKIKVK</sequence>
<evidence type="ECO:0000313" key="1">
    <source>
        <dbReference type="EnsemblPlants" id="OB01G47950.1"/>
    </source>
</evidence>
<dbReference type="Gramene" id="OB01G47950.1">
    <property type="protein sequence ID" value="OB01G47950.1"/>
    <property type="gene ID" value="OB01G47950"/>
</dbReference>
<dbReference type="EnsemblPlants" id="OB01G47950.1">
    <property type="protein sequence ID" value="OB01G47950.1"/>
    <property type="gene ID" value="OB01G47950"/>
</dbReference>
<reference evidence="1" key="1">
    <citation type="journal article" date="2013" name="Nat. Commun.">
        <title>Whole-genome sequencing of Oryza brachyantha reveals mechanisms underlying Oryza genome evolution.</title>
        <authorList>
            <person name="Chen J."/>
            <person name="Huang Q."/>
            <person name="Gao D."/>
            <person name="Wang J."/>
            <person name="Lang Y."/>
            <person name="Liu T."/>
            <person name="Li B."/>
            <person name="Bai Z."/>
            <person name="Luis Goicoechea J."/>
            <person name="Liang C."/>
            <person name="Chen C."/>
            <person name="Zhang W."/>
            <person name="Sun S."/>
            <person name="Liao Y."/>
            <person name="Zhang X."/>
            <person name="Yang L."/>
            <person name="Song C."/>
            <person name="Wang M."/>
            <person name="Shi J."/>
            <person name="Liu G."/>
            <person name="Liu J."/>
            <person name="Zhou H."/>
            <person name="Zhou W."/>
            <person name="Yu Q."/>
            <person name="An N."/>
            <person name="Chen Y."/>
            <person name="Cai Q."/>
            <person name="Wang B."/>
            <person name="Liu B."/>
            <person name="Min J."/>
            <person name="Huang Y."/>
            <person name="Wu H."/>
            <person name="Li Z."/>
            <person name="Zhang Y."/>
            <person name="Yin Y."/>
            <person name="Song W."/>
            <person name="Jiang J."/>
            <person name="Jackson S.A."/>
            <person name="Wing R.A."/>
            <person name="Wang J."/>
            <person name="Chen M."/>
        </authorList>
    </citation>
    <scope>NUCLEOTIDE SEQUENCE [LARGE SCALE GENOMIC DNA]</scope>
    <source>
        <strain evidence="1">cv. IRGC 101232</strain>
    </source>
</reference>
<accession>J3L6D9</accession>
<name>J3L6D9_ORYBR</name>
<protein>
    <submittedName>
        <fullName evidence="1">Uncharacterized protein</fullName>
    </submittedName>
</protein>
<keyword evidence="2" id="KW-1185">Reference proteome</keyword>
<organism evidence="1">
    <name type="scientific">Oryza brachyantha</name>
    <name type="common">malo sina</name>
    <dbReference type="NCBI Taxonomy" id="4533"/>
    <lineage>
        <taxon>Eukaryota</taxon>
        <taxon>Viridiplantae</taxon>
        <taxon>Streptophyta</taxon>
        <taxon>Embryophyta</taxon>
        <taxon>Tracheophyta</taxon>
        <taxon>Spermatophyta</taxon>
        <taxon>Magnoliopsida</taxon>
        <taxon>Liliopsida</taxon>
        <taxon>Poales</taxon>
        <taxon>Poaceae</taxon>
        <taxon>BOP clade</taxon>
        <taxon>Oryzoideae</taxon>
        <taxon>Oryzeae</taxon>
        <taxon>Oryzinae</taxon>
        <taxon>Oryza</taxon>
    </lineage>
</organism>
<reference evidence="1" key="2">
    <citation type="submission" date="2013-04" db="UniProtKB">
        <authorList>
            <consortium name="EnsemblPlants"/>
        </authorList>
    </citation>
    <scope>IDENTIFICATION</scope>
</reference>
<evidence type="ECO:0000313" key="2">
    <source>
        <dbReference type="Proteomes" id="UP000006038"/>
    </source>
</evidence>
<dbReference type="AlphaFoldDB" id="J3L6D9"/>
<dbReference type="HOGENOM" id="CLU_1356514_0_0_1"/>